<feature type="transmembrane region" description="Helical" evidence="2">
    <location>
        <begin position="7"/>
        <end position="29"/>
    </location>
</feature>
<feature type="transmembrane region" description="Helical" evidence="2">
    <location>
        <begin position="151"/>
        <end position="176"/>
    </location>
</feature>
<proteinExistence type="predicted"/>
<reference evidence="4 5" key="1">
    <citation type="submission" date="2019-12" db="EMBL/GenBank/DDBJ databases">
        <title>Complete genome sequence of Leuconostoc lactis strain AVN1 provides insights into metabolic potential.</title>
        <authorList>
            <person name="Besrour N."/>
            <person name="Najjari A."/>
            <person name="Fhoula I."/>
            <person name="Jaballah S."/>
            <person name="Klibi N."/>
            <person name="Ouzari H.I."/>
        </authorList>
    </citation>
    <scope>NUCLEOTIDE SEQUENCE [LARGE SCALE GENOMIC DNA]</scope>
    <source>
        <strain evidence="4 5">AVN1</strain>
    </source>
</reference>
<dbReference type="Proteomes" id="UP000478636">
    <property type="component" value="Unassembled WGS sequence"/>
</dbReference>
<organism evidence="4 5">
    <name type="scientific">Leuconostoc lactis</name>
    <dbReference type="NCBI Taxonomy" id="1246"/>
    <lineage>
        <taxon>Bacteria</taxon>
        <taxon>Bacillati</taxon>
        <taxon>Bacillota</taxon>
        <taxon>Bacilli</taxon>
        <taxon>Lactobacillales</taxon>
        <taxon>Lactobacillaceae</taxon>
        <taxon>Leuconostoc</taxon>
    </lineage>
</organism>
<dbReference type="EMBL" id="WSZI01000017">
    <property type="protein sequence ID" value="MWN21572.1"/>
    <property type="molecule type" value="Genomic_DNA"/>
</dbReference>
<dbReference type="InterPro" id="IPR039261">
    <property type="entry name" value="FNR_nucleotide-bd"/>
</dbReference>
<dbReference type="CDD" id="cd00322">
    <property type="entry name" value="FNR_like"/>
    <property type="match status" value="1"/>
</dbReference>
<dbReference type="SUPFAM" id="SSF63380">
    <property type="entry name" value="Riboflavin synthase domain-like"/>
    <property type="match status" value="1"/>
</dbReference>
<dbReference type="PANTHER" id="PTHR11972">
    <property type="entry name" value="NADPH OXIDASE"/>
    <property type="match status" value="1"/>
</dbReference>
<accession>A0A6L7ACT5</accession>
<dbReference type="GO" id="GO:0033215">
    <property type="term" value="P:reductive iron assimilation"/>
    <property type="evidence" value="ECO:0007669"/>
    <property type="project" value="TreeGrafter"/>
</dbReference>
<feature type="transmembrane region" description="Helical" evidence="2">
    <location>
        <begin position="109"/>
        <end position="130"/>
    </location>
</feature>
<sequence>MLRQHRYYLGLFWLVTIFVLPLPLIQAIAMGLSPIYAQSFFAINLGVIAYVWMLFELFIATRPKWLERLIGLPEMYFVHGMIGIGIIIVAYLHKLWSQSNGLIKLTGDAALVILIGVLVYSVFFLSGWLTDRVWWLRQVKQWLEHVFKHEISVWLHRLNVVATLLIFVHVILIPYIRQDMSFMVWFYSYSGLAFGLYGWDKVQNYRGHTSGVLVANDVLSRSVQQITIRLRQRDRLHYQSGDYVLISFPSIAGMREPHPFSLLNAENDSEFISLMIRRDGDWTRQLRDVPVNTRVRITGAYGTLKNMVAQTPSRQPLVLLAGGSGIPPMLSLSHDYLKQGRQINLIWTAKTGHELVYDQVLADLKVQYPDTFQYRVHQGRFTVDELQGFLTEGVTNHYVYLLSGPNNMMSQTKKLLRRIGVSGDHVYFEKFSF</sequence>
<feature type="domain" description="FAD-binding FR-type" evidence="3">
    <location>
        <begin position="206"/>
        <end position="307"/>
    </location>
</feature>
<keyword evidence="2" id="KW-1133">Transmembrane helix</keyword>
<dbReference type="InterPro" id="IPR050369">
    <property type="entry name" value="RBOH/FRE"/>
</dbReference>
<evidence type="ECO:0000313" key="4">
    <source>
        <dbReference type="EMBL" id="MWN21572.1"/>
    </source>
</evidence>
<evidence type="ECO:0000256" key="2">
    <source>
        <dbReference type="SAM" id="Phobius"/>
    </source>
</evidence>
<comment type="caution">
    <text evidence="4">The sequence shown here is derived from an EMBL/GenBank/DDBJ whole genome shotgun (WGS) entry which is preliminary data.</text>
</comment>
<dbReference type="RefSeq" id="WP_252968523.1">
    <property type="nucleotide sequence ID" value="NZ_DAITWI010000003.1"/>
</dbReference>
<evidence type="ECO:0000259" key="3">
    <source>
        <dbReference type="PROSITE" id="PS51384"/>
    </source>
</evidence>
<dbReference type="GO" id="GO:0005886">
    <property type="term" value="C:plasma membrane"/>
    <property type="evidence" value="ECO:0007669"/>
    <property type="project" value="TreeGrafter"/>
</dbReference>
<feature type="transmembrane region" description="Helical" evidence="2">
    <location>
        <begin position="182"/>
        <end position="199"/>
    </location>
</feature>
<keyword evidence="2" id="KW-0812">Transmembrane</keyword>
<dbReference type="PROSITE" id="PS51384">
    <property type="entry name" value="FAD_FR"/>
    <property type="match status" value="1"/>
</dbReference>
<keyword evidence="2" id="KW-0472">Membrane</keyword>
<dbReference type="InterPro" id="IPR017938">
    <property type="entry name" value="Riboflavin_synthase-like_b-brl"/>
</dbReference>
<name>A0A6L7ACT5_LEULA</name>
<dbReference type="PANTHER" id="PTHR11972:SF69">
    <property type="entry name" value="FERRIC REDUCTION OXIDASE 6-RELATED"/>
    <property type="match status" value="1"/>
</dbReference>
<protein>
    <submittedName>
        <fullName evidence="4">Iron reductase</fullName>
    </submittedName>
</protein>
<dbReference type="Pfam" id="PF08022">
    <property type="entry name" value="FAD_binding_8"/>
    <property type="match status" value="1"/>
</dbReference>
<feature type="transmembrane region" description="Helical" evidence="2">
    <location>
        <begin position="35"/>
        <end position="55"/>
    </location>
</feature>
<dbReference type="GO" id="GO:0016175">
    <property type="term" value="F:superoxide-generating NAD(P)H oxidase activity"/>
    <property type="evidence" value="ECO:0007669"/>
    <property type="project" value="TreeGrafter"/>
</dbReference>
<evidence type="ECO:0000313" key="5">
    <source>
        <dbReference type="Proteomes" id="UP000478636"/>
    </source>
</evidence>
<dbReference type="GO" id="GO:0000293">
    <property type="term" value="F:ferric-chelate reductase activity"/>
    <property type="evidence" value="ECO:0007669"/>
    <property type="project" value="TreeGrafter"/>
</dbReference>
<feature type="transmembrane region" description="Helical" evidence="2">
    <location>
        <begin position="76"/>
        <end position="97"/>
    </location>
</feature>
<dbReference type="Gene3D" id="2.40.30.10">
    <property type="entry name" value="Translation factors"/>
    <property type="match status" value="1"/>
</dbReference>
<dbReference type="AlphaFoldDB" id="A0A6L7ACT5"/>
<dbReference type="Gene3D" id="3.40.50.80">
    <property type="entry name" value="Nucleotide-binding domain of ferredoxin-NADP reductase (FNR) module"/>
    <property type="match status" value="1"/>
</dbReference>
<dbReference type="SUPFAM" id="SSF52343">
    <property type="entry name" value="Ferredoxin reductase-like, C-terminal NADP-linked domain"/>
    <property type="match status" value="1"/>
</dbReference>
<dbReference type="InterPro" id="IPR017927">
    <property type="entry name" value="FAD-bd_FR_type"/>
</dbReference>
<dbReference type="Pfam" id="PF00175">
    <property type="entry name" value="NAD_binding_1"/>
    <property type="match status" value="1"/>
</dbReference>
<dbReference type="InterPro" id="IPR001433">
    <property type="entry name" value="OxRdtase_FAD/NAD-bd"/>
</dbReference>
<dbReference type="InterPro" id="IPR013112">
    <property type="entry name" value="FAD-bd_8"/>
</dbReference>
<keyword evidence="1" id="KW-0560">Oxidoreductase</keyword>
<evidence type="ECO:0000256" key="1">
    <source>
        <dbReference type="ARBA" id="ARBA00023002"/>
    </source>
</evidence>
<gene>
    <name evidence="4" type="ORF">GQS40_10500</name>
</gene>